<evidence type="ECO:0000313" key="3">
    <source>
        <dbReference type="EMBL" id="RAK57856.1"/>
    </source>
</evidence>
<name>A0A328AVY0_9CAUL</name>
<protein>
    <submittedName>
        <fullName evidence="3">Uncharacterized protein</fullName>
    </submittedName>
</protein>
<gene>
    <name evidence="3" type="ORF">DJ018_08075</name>
</gene>
<keyword evidence="4" id="KW-1185">Reference proteome</keyword>
<dbReference type="RefSeq" id="WP_111514306.1">
    <property type="nucleotide sequence ID" value="NZ_QFYR01000001.1"/>
</dbReference>
<feature type="chain" id="PRO_5016423186" evidence="2">
    <location>
        <begin position="23"/>
        <end position="421"/>
    </location>
</feature>
<dbReference type="AlphaFoldDB" id="A0A328AVY0"/>
<evidence type="ECO:0000256" key="1">
    <source>
        <dbReference type="SAM" id="MobiDB-lite"/>
    </source>
</evidence>
<comment type="caution">
    <text evidence="3">The sequence shown here is derived from an EMBL/GenBank/DDBJ whole genome shotgun (WGS) entry which is preliminary data.</text>
</comment>
<reference evidence="4" key="1">
    <citation type="submission" date="2018-05" db="EMBL/GenBank/DDBJ databases">
        <authorList>
            <person name="Li X."/>
        </authorList>
    </citation>
    <scope>NUCLEOTIDE SEQUENCE [LARGE SCALE GENOMIC DNA]</scope>
    <source>
        <strain evidence="4">YIM 73061</strain>
    </source>
</reference>
<feature type="compositionally biased region" description="Low complexity" evidence="1">
    <location>
        <begin position="383"/>
        <end position="393"/>
    </location>
</feature>
<feature type="signal peptide" evidence="2">
    <location>
        <begin position="1"/>
        <end position="22"/>
    </location>
</feature>
<sequence length="421" mass="43779">MGTVRRLAVTAGVISVAGVAGAQPAQKVTGPVATYWVSAQTQTGFGLPGMGGGASRPSAMGMMGAMMGMRGNSVSRTLTLQLGSSRQPTGAPTGEHLPPASLGLGQSLPLVTPTAQPVQKVDETPDVPREWQKPRGRMLIFWGCGERARSGQPVAIDFSQLQGGKIPAGLEAITRGLGVTPMQPPAPGRSTTYGEWPNARTRAASTPTGSLFGEHVVKATYSPEIRFALNGAQDFLGPINLATNARTPAGSVQLGWNAVPNARAYLATVIGGGRDETVVLWSSSEVQASAFSMPDYISPSDLTRLVGSRALLSPQTTQCQVPREVVEAAGGAGLVQLNAYGDEANFIYPPRPSDPKAAWNREWQVKVRYRSSTGGMLGMAMPGMAAEEAGPAPRGQPQPPNRSPGRSILRGLGAAAGVPIP</sequence>
<evidence type="ECO:0000256" key="2">
    <source>
        <dbReference type="SAM" id="SignalP"/>
    </source>
</evidence>
<dbReference type="Proteomes" id="UP000249725">
    <property type="component" value="Unassembled WGS sequence"/>
</dbReference>
<organism evidence="3 4">
    <name type="scientific">Phenylobacterium deserti</name>
    <dbReference type="NCBI Taxonomy" id="1914756"/>
    <lineage>
        <taxon>Bacteria</taxon>
        <taxon>Pseudomonadati</taxon>
        <taxon>Pseudomonadota</taxon>
        <taxon>Alphaproteobacteria</taxon>
        <taxon>Caulobacterales</taxon>
        <taxon>Caulobacteraceae</taxon>
        <taxon>Phenylobacterium</taxon>
    </lineage>
</organism>
<dbReference type="EMBL" id="QFYR01000001">
    <property type="protein sequence ID" value="RAK57856.1"/>
    <property type="molecule type" value="Genomic_DNA"/>
</dbReference>
<proteinExistence type="predicted"/>
<feature type="region of interest" description="Disordered" evidence="1">
    <location>
        <begin position="383"/>
        <end position="421"/>
    </location>
</feature>
<dbReference type="OrthoDB" id="564777at2"/>
<accession>A0A328AVY0</accession>
<keyword evidence="2" id="KW-0732">Signal</keyword>
<evidence type="ECO:0000313" key="4">
    <source>
        <dbReference type="Proteomes" id="UP000249725"/>
    </source>
</evidence>